<keyword evidence="2" id="KW-0808">Transferase</keyword>
<dbReference type="PANTHER" id="PTHR43591">
    <property type="entry name" value="METHYLTRANSFERASE"/>
    <property type="match status" value="1"/>
</dbReference>
<dbReference type="CDD" id="cd02440">
    <property type="entry name" value="AdoMet_MTases"/>
    <property type="match status" value="1"/>
</dbReference>
<keyword evidence="3" id="KW-1185">Reference proteome</keyword>
<dbReference type="InterPro" id="IPR029063">
    <property type="entry name" value="SAM-dependent_MTases_sf"/>
</dbReference>
<reference evidence="2 3" key="1">
    <citation type="submission" date="2019-06" db="EMBL/GenBank/DDBJ databases">
        <title>Sequencing the genomes of 1000 actinobacteria strains.</title>
        <authorList>
            <person name="Klenk H.-P."/>
        </authorList>
    </citation>
    <scope>NUCLEOTIDE SEQUENCE [LARGE SCALE GENOMIC DNA]</scope>
    <source>
        <strain evidence="2 3">DSM 45928</strain>
    </source>
</reference>
<organism evidence="2 3">
    <name type="scientific">Stackebrandtia endophytica</name>
    <dbReference type="NCBI Taxonomy" id="1496996"/>
    <lineage>
        <taxon>Bacteria</taxon>
        <taxon>Bacillati</taxon>
        <taxon>Actinomycetota</taxon>
        <taxon>Actinomycetes</taxon>
        <taxon>Glycomycetales</taxon>
        <taxon>Glycomycetaceae</taxon>
        <taxon>Stackebrandtia</taxon>
    </lineage>
</organism>
<dbReference type="OrthoDB" id="9802632at2"/>
<dbReference type="InParanoid" id="A0A543APR9"/>
<accession>A0A543APR9</accession>
<dbReference type="Pfam" id="PF08241">
    <property type="entry name" value="Methyltransf_11"/>
    <property type="match status" value="1"/>
</dbReference>
<dbReference type="AlphaFoldDB" id="A0A543APR9"/>
<dbReference type="PANTHER" id="PTHR43591:SF24">
    <property type="entry name" value="2-METHOXY-6-POLYPRENYL-1,4-BENZOQUINOL METHYLASE, MITOCHONDRIAL"/>
    <property type="match status" value="1"/>
</dbReference>
<dbReference type="EMBL" id="VFOW01000001">
    <property type="protein sequence ID" value="TQL74570.1"/>
    <property type="molecule type" value="Genomic_DNA"/>
</dbReference>
<dbReference type="Gene3D" id="3.40.50.150">
    <property type="entry name" value="Vaccinia Virus protein VP39"/>
    <property type="match status" value="1"/>
</dbReference>
<keyword evidence="2" id="KW-0489">Methyltransferase</keyword>
<dbReference type="InterPro" id="IPR013216">
    <property type="entry name" value="Methyltransf_11"/>
</dbReference>
<dbReference type="SUPFAM" id="SSF53335">
    <property type="entry name" value="S-adenosyl-L-methionine-dependent methyltransferases"/>
    <property type="match status" value="1"/>
</dbReference>
<evidence type="ECO:0000313" key="2">
    <source>
        <dbReference type="EMBL" id="TQL74570.1"/>
    </source>
</evidence>
<evidence type="ECO:0000259" key="1">
    <source>
        <dbReference type="Pfam" id="PF08241"/>
    </source>
</evidence>
<sequence>MVTVEYELRPEITEYYDRGGETTRLITSPSGRLEFLRTQDVLRRLIGPEPMTVLDVGGATGIHARWLAEDGHTVTLVDPVASQVATAATIDGVEALQGDARDLPVADDSFDAVFLLGPLYHLSIKEERLAALAEARRVVRPGGLVTAAAIGRFAPWWDAAIKDELTPTMDGFLQEVTSSGRILPREHGYNGFTTAYTHHPDELADEFTESGMSDIAVYALEGAAWLLSSLGDHLDDDDRSMRLLDGLRRMEREPSLLGTSAHLLAAARQPG</sequence>
<keyword evidence="2" id="KW-0830">Ubiquinone</keyword>
<proteinExistence type="predicted"/>
<dbReference type="GO" id="GO:0008757">
    <property type="term" value="F:S-adenosylmethionine-dependent methyltransferase activity"/>
    <property type="evidence" value="ECO:0007669"/>
    <property type="project" value="InterPro"/>
</dbReference>
<gene>
    <name evidence="2" type="ORF">FB566_0055</name>
</gene>
<dbReference type="GO" id="GO:0032259">
    <property type="term" value="P:methylation"/>
    <property type="evidence" value="ECO:0007669"/>
    <property type="project" value="UniProtKB-KW"/>
</dbReference>
<protein>
    <submittedName>
        <fullName evidence="2">Ubiquinone/menaquinone biosynthesis C-methylase UbiE</fullName>
    </submittedName>
</protein>
<evidence type="ECO:0000313" key="3">
    <source>
        <dbReference type="Proteomes" id="UP000317043"/>
    </source>
</evidence>
<feature type="domain" description="Methyltransferase type 11" evidence="1">
    <location>
        <begin position="54"/>
        <end position="145"/>
    </location>
</feature>
<dbReference type="Proteomes" id="UP000317043">
    <property type="component" value="Unassembled WGS sequence"/>
</dbReference>
<name>A0A543APR9_9ACTN</name>
<comment type="caution">
    <text evidence="2">The sequence shown here is derived from an EMBL/GenBank/DDBJ whole genome shotgun (WGS) entry which is preliminary data.</text>
</comment>